<organism evidence="1 2">
    <name type="scientific">Bacillus cereus</name>
    <dbReference type="NCBI Taxonomy" id="1396"/>
    <lineage>
        <taxon>Bacteria</taxon>
        <taxon>Bacillati</taxon>
        <taxon>Bacillota</taxon>
        <taxon>Bacilli</taxon>
        <taxon>Bacillales</taxon>
        <taxon>Bacillaceae</taxon>
        <taxon>Bacillus</taxon>
        <taxon>Bacillus cereus group</taxon>
    </lineage>
</organism>
<name>A0A2C1LSA9_BACCE</name>
<dbReference type="AlphaFoldDB" id="A0A2C1LSA9"/>
<sequence>MNGVQFVQLYVMKSAEKIDELYIRKEQGEMAMLSLTPPLANTSPIFCCKLNPTFLDNEEPFPPSVVYKRRF</sequence>
<dbReference type="RefSeq" id="WP_098252852.1">
    <property type="nucleotide sequence ID" value="NZ_JARXKI010000006.1"/>
</dbReference>
<protein>
    <submittedName>
        <fullName evidence="1">Uncharacterized protein</fullName>
    </submittedName>
</protein>
<reference evidence="1 2" key="1">
    <citation type="submission" date="2017-09" db="EMBL/GenBank/DDBJ databases">
        <title>Large-scale bioinformatics analysis of Bacillus genomes uncovers conserved roles of natural products in bacterial physiology.</title>
        <authorList>
            <consortium name="Agbiome Team Llc"/>
            <person name="Bleich R.M."/>
            <person name="Grubbs K.J."/>
            <person name="Santa Maria K.C."/>
            <person name="Allen S.E."/>
            <person name="Farag S."/>
            <person name="Shank E.A."/>
            <person name="Bowers A."/>
        </authorList>
    </citation>
    <scope>NUCLEOTIDE SEQUENCE [LARGE SCALE GENOMIC DNA]</scope>
    <source>
        <strain evidence="1 2">AFS040105</strain>
    </source>
</reference>
<accession>A0A2C1LSA9</accession>
<proteinExistence type="predicted"/>
<evidence type="ECO:0000313" key="1">
    <source>
        <dbReference type="EMBL" id="PGU01377.1"/>
    </source>
</evidence>
<dbReference type="Proteomes" id="UP000225766">
    <property type="component" value="Unassembled WGS sequence"/>
</dbReference>
<gene>
    <name evidence="1" type="ORF">COD19_13880</name>
</gene>
<evidence type="ECO:0000313" key="2">
    <source>
        <dbReference type="Proteomes" id="UP000225766"/>
    </source>
</evidence>
<dbReference type="EMBL" id="NUMG01000016">
    <property type="protein sequence ID" value="PGU01377.1"/>
    <property type="molecule type" value="Genomic_DNA"/>
</dbReference>
<comment type="caution">
    <text evidence="1">The sequence shown here is derived from an EMBL/GenBank/DDBJ whole genome shotgun (WGS) entry which is preliminary data.</text>
</comment>